<dbReference type="AlphaFoldDB" id="A0A1T4JDP8"/>
<reference evidence="11" key="1">
    <citation type="submission" date="2020-02" db="EMBL/GenBank/DDBJ databases">
        <authorList>
            <person name="Fontana A."/>
            <person name="Patrone V."/>
            <person name="Morelli L."/>
        </authorList>
    </citation>
    <scope>NUCLEOTIDE SEQUENCE</scope>
    <source>
        <strain evidence="10">CCUG 30943</strain>
        <strain evidence="11">CCUG 43002</strain>
    </source>
</reference>
<evidence type="ECO:0000256" key="5">
    <source>
        <dbReference type="ARBA" id="ARBA00043884"/>
    </source>
</evidence>
<evidence type="ECO:0000313" key="10">
    <source>
        <dbReference type="EMBL" id="MBJ7632727.1"/>
    </source>
</evidence>
<comment type="caution">
    <text evidence="11">The sequence shown here is derived from an EMBL/GenBank/DDBJ whole genome shotgun (WGS) entry which is preliminary data.</text>
</comment>
<dbReference type="Gene3D" id="3.40.50.1370">
    <property type="entry name" value="Aspartate/ornithine carbamoyltransferase"/>
    <property type="match status" value="2"/>
</dbReference>
<feature type="binding site" evidence="7">
    <location>
        <position position="258"/>
    </location>
    <ligand>
        <name>carbamoyl phosphate</name>
        <dbReference type="ChEBI" id="CHEBI:58228"/>
    </ligand>
</feature>
<evidence type="ECO:0000259" key="8">
    <source>
        <dbReference type="Pfam" id="PF00185"/>
    </source>
</evidence>
<keyword evidence="4 7" id="KW-0665">Pyrimidine biosynthesis</keyword>
<dbReference type="GO" id="GO:0004070">
    <property type="term" value="F:aspartate carbamoyltransferase activity"/>
    <property type="evidence" value="ECO:0007669"/>
    <property type="project" value="UniProtKB-UniRule"/>
</dbReference>
<feature type="binding site" evidence="7">
    <location>
        <position position="130"/>
    </location>
    <ligand>
        <name>carbamoyl phosphate</name>
        <dbReference type="ChEBI" id="CHEBI:58228"/>
    </ligand>
</feature>
<dbReference type="InterPro" id="IPR036901">
    <property type="entry name" value="Asp/Orn_carbamoylTrfase_sf"/>
</dbReference>
<dbReference type="Pfam" id="PF00185">
    <property type="entry name" value="OTCace"/>
    <property type="match status" value="1"/>
</dbReference>
<gene>
    <name evidence="7" type="primary">pyrB</name>
    <name evidence="11" type="ORF">HAU20_07420</name>
    <name evidence="10" type="ORF">HAU43_06475</name>
</gene>
<comment type="catalytic activity">
    <reaction evidence="6 7">
        <text>carbamoyl phosphate + L-aspartate = N-carbamoyl-L-aspartate + phosphate + H(+)</text>
        <dbReference type="Rhea" id="RHEA:20013"/>
        <dbReference type="ChEBI" id="CHEBI:15378"/>
        <dbReference type="ChEBI" id="CHEBI:29991"/>
        <dbReference type="ChEBI" id="CHEBI:32814"/>
        <dbReference type="ChEBI" id="CHEBI:43474"/>
        <dbReference type="ChEBI" id="CHEBI:58228"/>
        <dbReference type="EC" id="2.1.3.2"/>
    </reaction>
</comment>
<feature type="binding site" evidence="7">
    <location>
        <position position="215"/>
    </location>
    <ligand>
        <name>L-aspartate</name>
        <dbReference type="ChEBI" id="CHEBI:29991"/>
    </ligand>
</feature>
<keyword evidence="12" id="KW-1185">Reference proteome</keyword>
<dbReference type="Pfam" id="PF02729">
    <property type="entry name" value="OTCace_N"/>
    <property type="match status" value="1"/>
</dbReference>
<evidence type="ECO:0000259" key="9">
    <source>
        <dbReference type="Pfam" id="PF02729"/>
    </source>
</evidence>
<protein>
    <recommendedName>
        <fullName evidence="7">Aspartate carbamoyltransferase</fullName>
        <ecNumber evidence="7">2.1.3.2</ecNumber>
    </recommendedName>
    <alternativeName>
        <fullName evidence="7">Aspartate transcarbamylase</fullName>
        <shortName evidence="7">ATCase</shortName>
    </alternativeName>
</protein>
<evidence type="ECO:0000256" key="7">
    <source>
        <dbReference type="HAMAP-Rule" id="MF_00001"/>
    </source>
</evidence>
<evidence type="ECO:0000256" key="1">
    <source>
        <dbReference type="ARBA" id="ARBA00004852"/>
    </source>
</evidence>
<evidence type="ECO:0000256" key="3">
    <source>
        <dbReference type="ARBA" id="ARBA00022679"/>
    </source>
</evidence>
<keyword evidence="3 7" id="KW-0808">Transferase</keyword>
<comment type="function">
    <text evidence="5 7">Catalyzes the condensation of carbamoyl phosphate and aspartate to form carbamoyl aspartate and inorganic phosphate, the committed step in the de novo pyrimidine nucleotide biosynthesis pathway.</text>
</comment>
<accession>A0A1T4JDP8</accession>
<dbReference type="SUPFAM" id="SSF53671">
    <property type="entry name" value="Aspartate/ornithine carbamoyltransferase"/>
    <property type="match status" value="1"/>
</dbReference>
<dbReference type="InterPro" id="IPR006130">
    <property type="entry name" value="Asp/Orn_carbamoylTrfase"/>
</dbReference>
<dbReference type="PANTHER" id="PTHR45753">
    <property type="entry name" value="ORNITHINE CARBAMOYLTRANSFERASE, MITOCHONDRIAL"/>
    <property type="match status" value="1"/>
</dbReference>
<evidence type="ECO:0000313" key="11">
    <source>
        <dbReference type="EMBL" id="MBJ7639210.1"/>
    </source>
</evidence>
<dbReference type="NCBIfam" id="TIGR00670">
    <property type="entry name" value="asp_carb_tr"/>
    <property type="match status" value="1"/>
</dbReference>
<feature type="binding site" evidence="7">
    <location>
        <position position="133"/>
    </location>
    <ligand>
        <name>carbamoyl phosphate</name>
        <dbReference type="ChEBI" id="CHEBI:58228"/>
    </ligand>
</feature>
<feature type="domain" description="Aspartate/ornithine carbamoyltransferase carbamoyl-P binding" evidence="9">
    <location>
        <begin position="2"/>
        <end position="143"/>
    </location>
</feature>
<dbReference type="GO" id="GO:0006207">
    <property type="term" value="P:'de novo' pyrimidine nucleobase biosynthetic process"/>
    <property type="evidence" value="ECO:0007669"/>
    <property type="project" value="InterPro"/>
</dbReference>
<comment type="pathway">
    <text evidence="1 7">Pyrimidine metabolism; UMP biosynthesis via de novo pathway; (S)-dihydroorotate from bicarbonate: step 2/3.</text>
</comment>
<dbReference type="Proteomes" id="UP000728106">
    <property type="component" value="Unassembled WGS sequence"/>
</dbReference>
<dbReference type="GO" id="GO:0044205">
    <property type="term" value="P:'de novo' UMP biosynthetic process"/>
    <property type="evidence" value="ECO:0007669"/>
    <property type="project" value="UniProtKB-UniRule"/>
</dbReference>
<feature type="binding site" evidence="7">
    <location>
        <position position="49"/>
    </location>
    <ligand>
        <name>carbamoyl phosphate</name>
        <dbReference type="ChEBI" id="CHEBI:58228"/>
    </ligand>
</feature>
<dbReference type="PROSITE" id="PS00097">
    <property type="entry name" value="CARBAMOYLTRANSFERASE"/>
    <property type="match status" value="1"/>
</dbReference>
<feature type="binding site" evidence="7">
    <location>
        <position position="99"/>
    </location>
    <ligand>
        <name>carbamoyl phosphate</name>
        <dbReference type="ChEBI" id="CHEBI:58228"/>
    </ligand>
</feature>
<feature type="binding site" evidence="7">
    <location>
        <position position="259"/>
    </location>
    <ligand>
        <name>carbamoyl phosphate</name>
        <dbReference type="ChEBI" id="CHEBI:58228"/>
    </ligand>
</feature>
<dbReference type="EMBL" id="JAAOCP010000008">
    <property type="protein sequence ID" value="MBJ7639210.1"/>
    <property type="molecule type" value="Genomic_DNA"/>
</dbReference>
<name>A0A1T4JDP8_WEICO</name>
<dbReference type="InterPro" id="IPR006132">
    <property type="entry name" value="Asp/Orn_carbamoyltranf_P-bd"/>
</dbReference>
<dbReference type="GO" id="GO:0006520">
    <property type="term" value="P:amino acid metabolic process"/>
    <property type="evidence" value="ECO:0007669"/>
    <property type="project" value="InterPro"/>
</dbReference>
<dbReference type="NCBIfam" id="NF002032">
    <property type="entry name" value="PRK00856.1"/>
    <property type="match status" value="1"/>
</dbReference>
<dbReference type="InterPro" id="IPR006131">
    <property type="entry name" value="Asp_carbamoyltransf_Asp/Orn-bd"/>
</dbReference>
<dbReference type="GO" id="GO:0016597">
    <property type="term" value="F:amino acid binding"/>
    <property type="evidence" value="ECO:0007669"/>
    <property type="project" value="InterPro"/>
</dbReference>
<comment type="similarity">
    <text evidence="2 7">Belongs to the aspartate/ornithine carbamoyltransferase superfamily. ATCase family.</text>
</comment>
<proteinExistence type="inferred from homology"/>
<evidence type="ECO:0000256" key="4">
    <source>
        <dbReference type="ARBA" id="ARBA00022975"/>
    </source>
</evidence>
<dbReference type="PANTHER" id="PTHR45753:SF6">
    <property type="entry name" value="ASPARTATE CARBAMOYLTRANSFERASE"/>
    <property type="match status" value="1"/>
</dbReference>
<organism evidence="11 12">
    <name type="scientific">Weissella confusa</name>
    <name type="common">Lactobacillus confusus</name>
    <dbReference type="NCBI Taxonomy" id="1583"/>
    <lineage>
        <taxon>Bacteria</taxon>
        <taxon>Bacillati</taxon>
        <taxon>Bacillota</taxon>
        <taxon>Bacilli</taxon>
        <taxon>Lactobacillales</taxon>
        <taxon>Lactobacillaceae</taxon>
        <taxon>Weissella</taxon>
    </lineage>
</organism>
<dbReference type="GO" id="GO:0005829">
    <property type="term" value="C:cytosol"/>
    <property type="evidence" value="ECO:0007669"/>
    <property type="project" value="TreeGrafter"/>
</dbReference>
<feature type="binding site" evidence="7">
    <location>
        <position position="50"/>
    </location>
    <ligand>
        <name>carbamoyl phosphate</name>
        <dbReference type="ChEBI" id="CHEBI:58228"/>
    </ligand>
</feature>
<dbReference type="GeneID" id="57979391"/>
<feature type="binding site" evidence="7">
    <location>
        <position position="77"/>
    </location>
    <ligand>
        <name>L-aspartate</name>
        <dbReference type="ChEBI" id="CHEBI:29991"/>
    </ligand>
</feature>
<sequence length="300" mass="33617">MRHFVNLNDLPTETIMTLIEDALAYKNGSKDVKQSNRLVANLFFENSTRTHSSFQVAETNLGWHQVMIDPQTSSTQKGESLSDTLKTLGAIGVSVVVLRHKINDWYAPLIKEATPYMPQLVNAGDGNGQHPSQSLLDLVTIYEEFGKFEGLKVRIVGDLSHSRVARSNAEILQRLGATVSFAGPEDWYPADFDQFGTYTTFDDDLADLDVVMLLRVQHERIATVENADFSPITYHFEYGLTEERYNTLKDSAIVMHPAPVNRGVEIADQLVEASKSRIFQQMTNGVYARMAILNALTEEN</sequence>
<dbReference type="EC" id="2.1.3.2" evidence="7"/>
<dbReference type="RefSeq" id="WP_003608039.1">
    <property type="nucleotide sequence ID" value="NZ_ALXH01000106.1"/>
</dbReference>
<dbReference type="EMBL" id="JAAOCX010000007">
    <property type="protein sequence ID" value="MBJ7632727.1"/>
    <property type="molecule type" value="Genomic_DNA"/>
</dbReference>
<feature type="binding site" evidence="7">
    <location>
        <position position="163"/>
    </location>
    <ligand>
        <name>L-aspartate</name>
        <dbReference type="ChEBI" id="CHEBI:29991"/>
    </ligand>
</feature>
<dbReference type="Proteomes" id="UP000808038">
    <property type="component" value="Unassembled WGS sequence"/>
</dbReference>
<dbReference type="PRINTS" id="PR00101">
    <property type="entry name" value="ATCASE"/>
</dbReference>
<evidence type="ECO:0000256" key="2">
    <source>
        <dbReference type="ARBA" id="ARBA00008896"/>
    </source>
</evidence>
<comment type="subunit">
    <text evidence="7">Heterododecamer (2C3:3R2) of six catalytic PyrB chains organized as two trimers (C3), and six regulatory PyrI chains organized as three dimers (R2).</text>
</comment>
<dbReference type="InterPro" id="IPR002082">
    <property type="entry name" value="Asp_carbamoyltransf"/>
</dbReference>
<feature type="domain" description="Aspartate/ornithine carbamoyltransferase Asp/Orn-binding" evidence="8">
    <location>
        <begin position="149"/>
        <end position="295"/>
    </location>
</feature>
<evidence type="ECO:0000313" key="12">
    <source>
        <dbReference type="Proteomes" id="UP000728106"/>
    </source>
</evidence>
<dbReference type="FunFam" id="3.40.50.1370:FF:000011">
    <property type="entry name" value="Aspartate carbamoyltransferase"/>
    <property type="match status" value="1"/>
</dbReference>
<evidence type="ECO:0000256" key="6">
    <source>
        <dbReference type="ARBA" id="ARBA00048859"/>
    </source>
</evidence>
<dbReference type="HAMAP" id="MF_00001">
    <property type="entry name" value="Asp_carb_tr"/>
    <property type="match status" value="1"/>
</dbReference>
<reference evidence="11 12" key="2">
    <citation type="journal article" date="2021" name="Int. J. Food Microbiol.">
        <title>Safety demonstration of a microbial species for use in the food chain: Weissella confusa.</title>
        <authorList>
            <person name="Bourdichon F."/>
            <person name="Patrone V."/>
            <person name="Fontana A."/>
            <person name="Milani G."/>
            <person name="Morelli L."/>
        </authorList>
    </citation>
    <scope>NUCLEOTIDE SEQUENCE [LARGE SCALE GENOMIC DNA]</scope>
    <source>
        <strain evidence="10">CCUG 30943</strain>
        <strain evidence="11 12">CCUG 43002</strain>
    </source>
</reference>
<dbReference type="PRINTS" id="PR00100">
    <property type="entry name" value="AOTCASE"/>
</dbReference>